<keyword evidence="3" id="KW-0472">Membrane</keyword>
<dbReference type="Gene3D" id="1.20.58.70">
    <property type="match status" value="1"/>
</dbReference>
<gene>
    <name evidence="5" type="ORF">PFMALIP_05138</name>
</gene>
<dbReference type="Proteomes" id="UP000030699">
    <property type="component" value="Unassembled WGS sequence"/>
</dbReference>
<keyword evidence="3" id="KW-0812">Transmembrane</keyword>
<reference evidence="5 6" key="1">
    <citation type="submission" date="2013-02" db="EMBL/GenBank/DDBJ databases">
        <title>The Genome Annotation of Plasmodium falciparum MaliPS096_E11.</title>
        <authorList>
            <consortium name="The Broad Institute Genome Sequencing Platform"/>
            <consortium name="The Broad Institute Genome Sequencing Center for Infectious Disease"/>
            <person name="Neafsey D."/>
            <person name="Hoffman S."/>
            <person name="Volkman S."/>
            <person name="Rosenthal P."/>
            <person name="Walker B."/>
            <person name="Young S.K."/>
            <person name="Zeng Q."/>
            <person name="Gargeya S."/>
            <person name="Fitzgerald M."/>
            <person name="Haas B."/>
            <person name="Abouelleil A."/>
            <person name="Allen A.W."/>
            <person name="Alvarado L."/>
            <person name="Arachchi H.M."/>
            <person name="Berlin A.M."/>
            <person name="Chapman S.B."/>
            <person name="Gainer-Dewar J."/>
            <person name="Goldberg J."/>
            <person name="Griggs A."/>
            <person name="Gujja S."/>
            <person name="Hansen M."/>
            <person name="Howarth C."/>
            <person name="Imamovic A."/>
            <person name="Ireland A."/>
            <person name="Larimer J."/>
            <person name="McCowan C."/>
            <person name="Murphy C."/>
            <person name="Pearson M."/>
            <person name="Poon T.W."/>
            <person name="Priest M."/>
            <person name="Roberts A."/>
            <person name="Saif S."/>
            <person name="Shea T."/>
            <person name="Sisk P."/>
            <person name="Sykes S."/>
            <person name="Wortman J."/>
            <person name="Nusbaum C."/>
            <person name="Birren B."/>
        </authorList>
    </citation>
    <scope>NUCLEOTIDE SEQUENCE [LARGE SCALE GENOMIC DNA]</scope>
    <source>
        <strain evidence="5 6">MaliPS096_E11</strain>
    </source>
</reference>
<feature type="domain" description="T-SNARE coiled-coil homology" evidence="4">
    <location>
        <begin position="342"/>
        <end position="404"/>
    </location>
</feature>
<dbReference type="GO" id="GO:0048278">
    <property type="term" value="P:vesicle docking"/>
    <property type="evidence" value="ECO:0007669"/>
    <property type="project" value="TreeGrafter"/>
</dbReference>
<keyword evidence="2" id="KW-0175">Coiled coil</keyword>
<comment type="similarity">
    <text evidence="1">Belongs to the syntaxin family.</text>
</comment>
<feature type="transmembrane region" description="Helical" evidence="3">
    <location>
        <begin position="415"/>
        <end position="435"/>
    </location>
</feature>
<feature type="coiled-coil region" evidence="2">
    <location>
        <begin position="335"/>
        <end position="365"/>
    </location>
</feature>
<dbReference type="PANTHER" id="PTHR19957">
    <property type="entry name" value="SYNTAXIN"/>
    <property type="match status" value="1"/>
</dbReference>
<evidence type="ECO:0000259" key="4">
    <source>
        <dbReference type="PROSITE" id="PS50192"/>
    </source>
</evidence>
<organism evidence="5 6">
    <name type="scientific">Plasmodium falciparum MaliPS096_E11</name>
    <dbReference type="NCBI Taxonomy" id="1036727"/>
    <lineage>
        <taxon>Eukaryota</taxon>
        <taxon>Sar</taxon>
        <taxon>Alveolata</taxon>
        <taxon>Apicomplexa</taxon>
        <taxon>Aconoidasida</taxon>
        <taxon>Haemosporida</taxon>
        <taxon>Plasmodiidae</taxon>
        <taxon>Plasmodium</taxon>
        <taxon>Plasmodium (Laverania)</taxon>
    </lineage>
</organism>
<reference evidence="5 6" key="2">
    <citation type="submission" date="2013-02" db="EMBL/GenBank/DDBJ databases">
        <title>The Genome Sequence of Plasmodium falciparum MaliPS096_E11.</title>
        <authorList>
            <consortium name="The Broad Institute Genome Sequencing Platform"/>
            <consortium name="The Broad Institute Genome Sequencing Center for Infectious Disease"/>
            <person name="Neafsey D."/>
            <person name="Cheeseman I."/>
            <person name="Volkman S."/>
            <person name="Adams J."/>
            <person name="Walker B."/>
            <person name="Young S.K."/>
            <person name="Zeng Q."/>
            <person name="Gargeya S."/>
            <person name="Fitzgerald M."/>
            <person name="Haas B."/>
            <person name="Abouelleil A."/>
            <person name="Alvarado L."/>
            <person name="Arachchi H.M."/>
            <person name="Berlin A.M."/>
            <person name="Chapman S.B."/>
            <person name="Dewar J."/>
            <person name="Goldberg J."/>
            <person name="Griggs A."/>
            <person name="Gujja S."/>
            <person name="Hansen M."/>
            <person name="Howarth C."/>
            <person name="Imamovic A."/>
            <person name="Larimer J."/>
            <person name="McCowan C."/>
            <person name="Murphy C."/>
            <person name="Neiman D."/>
            <person name="Pearson M."/>
            <person name="Priest M."/>
            <person name="Roberts A."/>
            <person name="Saif S."/>
            <person name="Shea T."/>
            <person name="Sisk P."/>
            <person name="Sykes S."/>
            <person name="Wortman J."/>
            <person name="Nusbaum C."/>
            <person name="Birren B."/>
        </authorList>
    </citation>
    <scope>NUCLEOTIDE SEQUENCE [LARGE SCALE GENOMIC DNA]</scope>
    <source>
        <strain evidence="5 6">MaliPS096_E11</strain>
    </source>
</reference>
<proteinExistence type="inferred from homology"/>
<dbReference type="InterPro" id="IPR010989">
    <property type="entry name" value="SNARE"/>
</dbReference>
<dbReference type="OrthoDB" id="10255013at2759"/>
<protein>
    <recommendedName>
        <fullName evidence="4">t-SNARE coiled-coil homology domain-containing protein</fullName>
    </recommendedName>
</protein>
<feature type="coiled-coil region" evidence="2">
    <location>
        <begin position="226"/>
        <end position="253"/>
    </location>
</feature>
<dbReference type="EMBL" id="KI925619">
    <property type="protein sequence ID" value="ETW46857.1"/>
    <property type="molecule type" value="Genomic_DNA"/>
</dbReference>
<dbReference type="GO" id="GO:0005484">
    <property type="term" value="F:SNAP receptor activity"/>
    <property type="evidence" value="ECO:0007669"/>
    <property type="project" value="TreeGrafter"/>
</dbReference>
<dbReference type="FunFam" id="1.20.58.70:FF:000029">
    <property type="entry name" value="Syntaxin, Qa-SNARE family"/>
    <property type="match status" value="1"/>
</dbReference>
<accession>A0A024WI62</accession>
<name>A0A024WI62_PLAFA</name>
<evidence type="ECO:0000256" key="1">
    <source>
        <dbReference type="ARBA" id="ARBA00009063"/>
    </source>
</evidence>
<evidence type="ECO:0000256" key="3">
    <source>
        <dbReference type="SAM" id="Phobius"/>
    </source>
</evidence>
<evidence type="ECO:0000256" key="2">
    <source>
        <dbReference type="SAM" id="Coils"/>
    </source>
</evidence>
<dbReference type="CDD" id="cd15848">
    <property type="entry name" value="SNARE_syntaxin1-like"/>
    <property type="match status" value="1"/>
</dbReference>
<dbReference type="InterPro" id="IPR045242">
    <property type="entry name" value="Syntaxin"/>
</dbReference>
<dbReference type="PANTHER" id="PTHR19957:SF38">
    <property type="entry name" value="LD27581P"/>
    <property type="match status" value="1"/>
</dbReference>
<dbReference type="GO" id="GO:0031201">
    <property type="term" value="C:SNARE complex"/>
    <property type="evidence" value="ECO:0007669"/>
    <property type="project" value="TreeGrafter"/>
</dbReference>
<evidence type="ECO:0000313" key="6">
    <source>
        <dbReference type="Proteomes" id="UP000030699"/>
    </source>
</evidence>
<evidence type="ECO:0000313" key="5">
    <source>
        <dbReference type="EMBL" id="ETW46857.1"/>
    </source>
</evidence>
<dbReference type="GO" id="GO:0012505">
    <property type="term" value="C:endomembrane system"/>
    <property type="evidence" value="ECO:0007669"/>
    <property type="project" value="TreeGrafter"/>
</dbReference>
<dbReference type="GO" id="GO:0006886">
    <property type="term" value="P:intracellular protein transport"/>
    <property type="evidence" value="ECO:0007669"/>
    <property type="project" value="TreeGrafter"/>
</dbReference>
<dbReference type="SUPFAM" id="SSF47661">
    <property type="entry name" value="t-snare proteins"/>
    <property type="match status" value="1"/>
</dbReference>
<dbReference type="PROSITE" id="PS50192">
    <property type="entry name" value="T_SNARE"/>
    <property type="match status" value="1"/>
</dbReference>
<feature type="coiled-coil region" evidence="2">
    <location>
        <begin position="1"/>
        <end position="34"/>
    </location>
</feature>
<keyword evidence="3" id="KW-1133">Transmembrane helix</keyword>
<dbReference type="AlphaFoldDB" id="A0A024WI62"/>
<dbReference type="InterPro" id="IPR000727">
    <property type="entry name" value="T_SNARE_dom"/>
</dbReference>
<dbReference type="GO" id="GO:0000149">
    <property type="term" value="F:SNARE binding"/>
    <property type="evidence" value="ECO:0007669"/>
    <property type="project" value="TreeGrafter"/>
</dbReference>
<dbReference type="GO" id="GO:0006906">
    <property type="term" value="P:vesicle fusion"/>
    <property type="evidence" value="ECO:0007669"/>
    <property type="project" value="TreeGrafter"/>
</dbReference>
<sequence>MEDILNEIISLSEKKRKEEQLKDMEEKNKKNKNDHIVDIKKIREEKSEYDFKIRKENKNTIKDIISNKKKKSSDSIKDDNTSIYCDASTICTIDDDINIEKANIFSKIIHDKKMNEDNYSNISNINNNNNNNNNNNYYYYYDDDILYFKDLENNIDENTPLKVNGFNNNLNSYLLHVNDINTHISSIYKNIDKINVIKKKIDLNIYDNEKLYNKVNVIITNSEDIVKYIKLKINELNNENNEFERNSNMVSEIKLRINIFIDVVNKYKSCINKYKNICNQYYEYVNKNIIKHYKLIHPNLKDHTIHKLLKQNNNNVEDFLNSNKNSFYENNIFCTNVEQIEIEKIKKKYNELKNLENNILSLNELYIELAYVIKKRKNLINNIENNVFQVKEYTQDALNNIVDAKKYNSMIKQRILYFSIFLLIVAFIILFPVFFNYTIF</sequence>